<protein>
    <submittedName>
        <fullName evidence="6">AraC family transcriptional regulator</fullName>
    </submittedName>
</protein>
<dbReference type="SUPFAM" id="SSF46689">
    <property type="entry name" value="Homeodomain-like"/>
    <property type="match status" value="1"/>
</dbReference>
<dbReference type="EMBL" id="BDQX01000164">
    <property type="protein sequence ID" value="GBG08441.1"/>
    <property type="molecule type" value="Genomic_DNA"/>
</dbReference>
<dbReference type="Gene3D" id="3.30.450.20">
    <property type="entry name" value="PAS domain"/>
    <property type="match status" value="1"/>
</dbReference>
<keyword evidence="1" id="KW-0805">Transcription regulation</keyword>
<dbReference type="SMART" id="SM00342">
    <property type="entry name" value="HTH_ARAC"/>
    <property type="match status" value="1"/>
</dbReference>
<feature type="domain" description="HTH araC/xylS-type" evidence="5">
    <location>
        <begin position="621"/>
        <end position="720"/>
    </location>
</feature>
<dbReference type="InterPro" id="IPR009057">
    <property type="entry name" value="Homeodomain-like_sf"/>
</dbReference>
<dbReference type="Pfam" id="PF12833">
    <property type="entry name" value="HTH_18"/>
    <property type="match status" value="1"/>
</dbReference>
<dbReference type="AlphaFoldDB" id="A0A2R5EYI3"/>
<evidence type="ECO:0000256" key="2">
    <source>
        <dbReference type="ARBA" id="ARBA00023125"/>
    </source>
</evidence>
<keyword evidence="3" id="KW-0804">Transcription</keyword>
<keyword evidence="2" id="KW-0238">DNA-binding</keyword>
<dbReference type="Proteomes" id="UP000245202">
    <property type="component" value="Unassembled WGS sequence"/>
</dbReference>
<dbReference type="PANTHER" id="PTHR43280:SF10">
    <property type="entry name" value="REGULATORY PROTEIN POCR"/>
    <property type="match status" value="1"/>
</dbReference>
<dbReference type="GO" id="GO:0043565">
    <property type="term" value="F:sequence-specific DNA binding"/>
    <property type="evidence" value="ECO:0007669"/>
    <property type="project" value="InterPro"/>
</dbReference>
<feature type="transmembrane region" description="Helical" evidence="4">
    <location>
        <begin position="254"/>
        <end position="277"/>
    </location>
</feature>
<organism evidence="6 7">
    <name type="scientific">Paenibacillus agaridevorans</name>
    <dbReference type="NCBI Taxonomy" id="171404"/>
    <lineage>
        <taxon>Bacteria</taxon>
        <taxon>Bacillati</taxon>
        <taxon>Bacillota</taxon>
        <taxon>Bacilli</taxon>
        <taxon>Bacillales</taxon>
        <taxon>Paenibacillaceae</taxon>
        <taxon>Paenibacillus</taxon>
    </lineage>
</organism>
<evidence type="ECO:0000313" key="7">
    <source>
        <dbReference type="Proteomes" id="UP000245202"/>
    </source>
</evidence>
<accession>A0A2R5EYI3</accession>
<comment type="caution">
    <text evidence="6">The sequence shown here is derived from an EMBL/GenBank/DDBJ whole genome shotgun (WGS) entry which is preliminary data.</text>
</comment>
<keyword evidence="4" id="KW-1133">Transmembrane helix</keyword>
<dbReference type="InterPro" id="IPR018060">
    <property type="entry name" value="HTH_AraC"/>
</dbReference>
<name>A0A2R5EYI3_9BACL</name>
<evidence type="ECO:0000256" key="4">
    <source>
        <dbReference type="SAM" id="Phobius"/>
    </source>
</evidence>
<dbReference type="Gene3D" id="1.10.10.60">
    <property type="entry name" value="Homeodomain-like"/>
    <property type="match status" value="2"/>
</dbReference>
<dbReference type="PROSITE" id="PS00041">
    <property type="entry name" value="HTH_ARAC_FAMILY_1"/>
    <property type="match status" value="1"/>
</dbReference>
<evidence type="ECO:0000256" key="1">
    <source>
        <dbReference type="ARBA" id="ARBA00023015"/>
    </source>
</evidence>
<gene>
    <name evidence="6" type="ORF">PAT3040_03023</name>
</gene>
<reference evidence="6 7" key="1">
    <citation type="submission" date="2017-08" db="EMBL/GenBank/DDBJ databases">
        <title>Substantial Increase in Enzyme Production by Combined Drug-Resistance Mutations in Paenibacillus agaridevorans.</title>
        <authorList>
            <person name="Tanaka Y."/>
            <person name="Funane K."/>
            <person name="Hosaka T."/>
            <person name="Shiwa Y."/>
            <person name="Fujita N."/>
            <person name="Miyazaki T."/>
            <person name="Yoshikawa H."/>
            <person name="Murakami K."/>
            <person name="Kasahara K."/>
            <person name="Inaoka T."/>
            <person name="Hiraga Y."/>
            <person name="Ochi K."/>
        </authorList>
    </citation>
    <scope>NUCLEOTIDE SEQUENCE [LARGE SCALE GENOMIC DNA]</scope>
    <source>
        <strain evidence="6 7">T-3040</strain>
    </source>
</reference>
<keyword evidence="4" id="KW-0472">Membrane</keyword>
<dbReference type="GO" id="GO:0003700">
    <property type="term" value="F:DNA-binding transcription factor activity"/>
    <property type="evidence" value="ECO:0007669"/>
    <property type="project" value="InterPro"/>
</dbReference>
<evidence type="ECO:0000256" key="3">
    <source>
        <dbReference type="ARBA" id="ARBA00023163"/>
    </source>
</evidence>
<evidence type="ECO:0000259" key="5">
    <source>
        <dbReference type="PROSITE" id="PS01124"/>
    </source>
</evidence>
<keyword evidence="4" id="KW-0812">Transmembrane</keyword>
<proteinExistence type="predicted"/>
<keyword evidence="7" id="KW-1185">Reference proteome</keyword>
<sequence>MIDNANRSNFAMIEQMRQVIDKNMEEVDRVMVQISTHPKLQALWNLDEKTNYFLYSEIVEMMRNVRGGSDFIEDFYIHYKASDSILTPTMKTDSETYFTNISPYGSYSVNEIKEKLLSGYHVKTFMPSETIDSGASAHHAIATIVSLPFGDRQNIYATLVMLIDEQQIFDLFKQIEWANKASMYILDNSGQILLSSTGDYTLPEGLLEQAEESGYRSFMLDGEEMMLSSTKGVNGWRFISLIPKAVVFQPINEITYGVISFFAIAIMIGTVVAYWMAYRNYGPIRDMVTVLMNGKIGTPDRVVNEYDFIKSSITHNLKEKEKLKHMLANHAPVVLAHFLTRLLKGQIEHAEVEQSTLDFMGLSLPYKLNCVILIACDDSSKFRKEDSEREWALVRFVLLNLCSELIEGKGYVVETERNQLALMLNVADTLDEAVQARDAIIANIKKVTEERFRMKITIASSTLQQGIENFGKCYIEATSALDYRIIHGIGSVIYQEQIKDLKHRYYDYPIEEEIRFINYLKSGNDEEAERLLDRLYEKNIASGEMTSEMGKFLIFDMLSTVIKVMEALRIDDKHLIGMDPIRSIMDGTSAQDMVRKTKELCGLICKSVTEARKDQIDGLNGQIKEYVNDHLLDHALSLTSIADNFNMNAQYISSFFKKQNQINLNEYIIAKRMDEAKLMLRDSNLTVLQIALKIRYANDIGFIRAFKKYEGITPGKYREMVRNLDREKDSLPQNG</sequence>
<dbReference type="InterPro" id="IPR018062">
    <property type="entry name" value="HTH_AraC-typ_CS"/>
</dbReference>
<dbReference type="PANTHER" id="PTHR43280">
    <property type="entry name" value="ARAC-FAMILY TRANSCRIPTIONAL REGULATOR"/>
    <property type="match status" value="1"/>
</dbReference>
<dbReference type="PROSITE" id="PS01124">
    <property type="entry name" value="HTH_ARAC_FAMILY_2"/>
    <property type="match status" value="1"/>
</dbReference>
<evidence type="ECO:0000313" key="6">
    <source>
        <dbReference type="EMBL" id="GBG08441.1"/>
    </source>
</evidence>